<feature type="region of interest" description="Disordered" evidence="1">
    <location>
        <begin position="1"/>
        <end position="25"/>
    </location>
</feature>
<organism evidence="2">
    <name type="scientific">Arundo donax</name>
    <name type="common">Giant reed</name>
    <name type="synonym">Donax arundinaceus</name>
    <dbReference type="NCBI Taxonomy" id="35708"/>
    <lineage>
        <taxon>Eukaryota</taxon>
        <taxon>Viridiplantae</taxon>
        <taxon>Streptophyta</taxon>
        <taxon>Embryophyta</taxon>
        <taxon>Tracheophyta</taxon>
        <taxon>Spermatophyta</taxon>
        <taxon>Magnoliopsida</taxon>
        <taxon>Liliopsida</taxon>
        <taxon>Poales</taxon>
        <taxon>Poaceae</taxon>
        <taxon>PACMAD clade</taxon>
        <taxon>Arundinoideae</taxon>
        <taxon>Arundineae</taxon>
        <taxon>Arundo</taxon>
    </lineage>
</organism>
<evidence type="ECO:0000313" key="2">
    <source>
        <dbReference type="EMBL" id="JAD47565.1"/>
    </source>
</evidence>
<reference evidence="2" key="2">
    <citation type="journal article" date="2015" name="Data Brief">
        <title>Shoot transcriptome of the giant reed, Arundo donax.</title>
        <authorList>
            <person name="Barrero R.A."/>
            <person name="Guerrero F.D."/>
            <person name="Moolhuijzen P."/>
            <person name="Goolsby J.A."/>
            <person name="Tidwell J."/>
            <person name="Bellgard S.E."/>
            <person name="Bellgard M.I."/>
        </authorList>
    </citation>
    <scope>NUCLEOTIDE SEQUENCE</scope>
    <source>
        <tissue evidence="2">Shoot tissue taken approximately 20 cm above the soil surface</tissue>
    </source>
</reference>
<dbReference type="EMBL" id="GBRH01250330">
    <property type="protein sequence ID" value="JAD47565.1"/>
    <property type="molecule type" value="Transcribed_RNA"/>
</dbReference>
<name>A0A0A9AF35_ARUDO</name>
<protein>
    <submittedName>
        <fullName evidence="2">Uncharacterized protein</fullName>
    </submittedName>
</protein>
<sequence length="56" mass="6457">MYRFKKPSKNKNFGGHPTVGEKVRSTTQHEVNRVVGIKNLMLVLRCCLVGLCKRKR</sequence>
<proteinExistence type="predicted"/>
<evidence type="ECO:0000256" key="1">
    <source>
        <dbReference type="SAM" id="MobiDB-lite"/>
    </source>
</evidence>
<accession>A0A0A9AF35</accession>
<reference evidence="2" key="1">
    <citation type="submission" date="2014-09" db="EMBL/GenBank/DDBJ databases">
        <authorList>
            <person name="Magalhaes I.L.F."/>
            <person name="Oliveira U."/>
            <person name="Santos F.R."/>
            <person name="Vidigal T.H.D.A."/>
            <person name="Brescovit A.D."/>
            <person name="Santos A.J."/>
        </authorList>
    </citation>
    <scope>NUCLEOTIDE SEQUENCE</scope>
    <source>
        <tissue evidence="2">Shoot tissue taken approximately 20 cm above the soil surface</tissue>
    </source>
</reference>
<dbReference type="AlphaFoldDB" id="A0A0A9AF35"/>